<evidence type="ECO:0000256" key="4">
    <source>
        <dbReference type="ARBA" id="ARBA00022679"/>
    </source>
</evidence>
<comment type="subcellular location">
    <subcellularLocation>
        <location evidence="1">Nucleus</location>
        <location evidence="1">Nucleolus</location>
    </subcellularLocation>
</comment>
<dbReference type="GO" id="GO:0005524">
    <property type="term" value="F:ATP binding"/>
    <property type="evidence" value="ECO:0007669"/>
    <property type="project" value="UniProtKB-KW"/>
</dbReference>
<feature type="domain" description="Clp1 P-loop" evidence="9">
    <location>
        <begin position="255"/>
        <end position="434"/>
    </location>
</feature>
<keyword evidence="4" id="KW-0808">Transferase</keyword>
<accession>A0A485KJZ3</accession>
<reference evidence="11" key="2">
    <citation type="submission" date="2019-06" db="EMBL/GenBank/DDBJ databases">
        <title>Genomics analysis of Aphanomyces spp. identifies a new class of oomycete effector associated with host adaptation.</title>
        <authorList>
            <person name="Gaulin E."/>
        </authorList>
    </citation>
    <scope>NUCLEOTIDE SEQUENCE</scope>
    <source>
        <strain evidence="11">CBS 578.67</strain>
    </source>
</reference>
<keyword evidence="6" id="KW-0418">Kinase</keyword>
<evidence type="ECO:0000256" key="6">
    <source>
        <dbReference type="ARBA" id="ARBA00022777"/>
    </source>
</evidence>
<dbReference type="SUPFAM" id="SSF52540">
    <property type="entry name" value="P-loop containing nucleoside triphosphate hydrolases"/>
    <property type="match status" value="1"/>
</dbReference>
<evidence type="ECO:0000313" key="12">
    <source>
        <dbReference type="EMBL" id="VFT85212.1"/>
    </source>
</evidence>
<evidence type="ECO:0000256" key="1">
    <source>
        <dbReference type="ARBA" id="ARBA00004604"/>
    </source>
</evidence>
<dbReference type="Gene3D" id="3.40.50.300">
    <property type="entry name" value="P-loop containing nucleotide triphosphate hydrolases"/>
    <property type="match status" value="1"/>
</dbReference>
<evidence type="ECO:0000256" key="5">
    <source>
        <dbReference type="ARBA" id="ARBA00022741"/>
    </source>
</evidence>
<evidence type="ECO:0000259" key="9">
    <source>
        <dbReference type="Pfam" id="PF16575"/>
    </source>
</evidence>
<dbReference type="GO" id="GO:0051731">
    <property type="term" value="F:polynucleotide 5'-hydroxyl-kinase activity"/>
    <property type="evidence" value="ECO:0007669"/>
    <property type="project" value="InterPro"/>
</dbReference>
<evidence type="ECO:0000259" key="10">
    <source>
        <dbReference type="Pfam" id="PF25467"/>
    </source>
</evidence>
<dbReference type="Pfam" id="PF25467">
    <property type="entry name" value="NOL9_C"/>
    <property type="match status" value="1"/>
</dbReference>
<keyword evidence="8" id="KW-0539">Nucleus</keyword>
<keyword evidence="7" id="KW-0067">ATP-binding</keyword>
<dbReference type="OrthoDB" id="2405412at2759"/>
<dbReference type="InterPro" id="IPR045116">
    <property type="entry name" value="Clp1/Grc3"/>
</dbReference>
<keyword evidence="5" id="KW-0547">Nucleotide-binding</keyword>
<dbReference type="InterPro" id="IPR032319">
    <property type="entry name" value="CLP1_P"/>
</dbReference>
<dbReference type="Pfam" id="PF16575">
    <property type="entry name" value="CLP1_P"/>
    <property type="match status" value="1"/>
</dbReference>
<name>A0A485KJZ3_9STRA</name>
<organism evidence="12 13">
    <name type="scientific">Aphanomyces stellatus</name>
    <dbReference type="NCBI Taxonomy" id="120398"/>
    <lineage>
        <taxon>Eukaryota</taxon>
        <taxon>Sar</taxon>
        <taxon>Stramenopiles</taxon>
        <taxon>Oomycota</taxon>
        <taxon>Saprolegniomycetes</taxon>
        <taxon>Saprolegniales</taxon>
        <taxon>Verrucalvaceae</taxon>
        <taxon>Aphanomyces</taxon>
    </lineage>
</organism>
<reference evidence="12 13" key="1">
    <citation type="submission" date="2019-03" db="EMBL/GenBank/DDBJ databases">
        <authorList>
            <person name="Gaulin E."/>
            <person name="Dumas B."/>
        </authorList>
    </citation>
    <scope>NUCLEOTIDE SEQUENCE [LARGE SCALE GENOMIC DNA]</scope>
    <source>
        <strain evidence="12">CBS 568.67</strain>
    </source>
</reference>
<keyword evidence="13" id="KW-1185">Reference proteome</keyword>
<evidence type="ECO:0000313" key="13">
    <source>
        <dbReference type="Proteomes" id="UP000332933"/>
    </source>
</evidence>
<sequence>MDVQQLQMQQLMDAFCATDDKVASTPSKRHVIIGMESHEKLVGAGMVHMRVFQGAATMFGFVAPPGIYFDLFSPRWSNLMAIHATEPAVQSPLFQAPCTTLTQKRWAATHPTDPLDLAEEGAADALAKSIATLFPVVLVFRAMHPTYGNLSSYFDGNMTESTAAAVGLPGFKFIRHKVASSDKVVSKPKKFKGAAKVNDDSVIYHGESTLFPSLSSLEPHPVRELLFPSTWTHATADILASFATEATNRKVLVCGAKGVGKSTFSRYVVNRLLSTHRVVAYLDTDVGQPELAAPGVLSLHYVVTPLLGPGYTHLQPAYRSYFFGFSSPKADPSMYMDAIHALLDAYAARDTTIPLVINTDGWIKSMGYDLLHSTLTAATPAHVVQVVALSKAKSFDVPPSSLWKLHPIEMWDADPPQPARSSKELRQFRLHEYFLGHEPIPPTVPLLNLHCTSEQTRYGRLLSTIYPQQRPYCVPFDKIALRVSGASVPPSHILHVLNGSIVGLCVHPSFRPKDAQGPLVVLDNPMAPCVGHGIVRSIDIERQEFHILTPLPLSILQHVNLFIRGHISLAFQLLDQSAVYGHTPYAIVDVLAAEGTGASLMESRNNLKRKKEMT</sequence>
<dbReference type="EMBL" id="CAADRA010005120">
    <property type="protein sequence ID" value="VFT85212.1"/>
    <property type="molecule type" value="Genomic_DNA"/>
</dbReference>
<dbReference type="PANTHER" id="PTHR12755:SF3">
    <property type="entry name" value="POLYNUCLEOTIDE 5'-HYDROXYL-KINASE NOL9"/>
    <property type="match status" value="1"/>
</dbReference>
<dbReference type="InterPro" id="IPR027417">
    <property type="entry name" value="P-loop_NTPase"/>
</dbReference>
<feature type="domain" description="NOL9 C-terminal" evidence="10">
    <location>
        <begin position="469"/>
        <end position="569"/>
    </location>
</feature>
<dbReference type="AlphaFoldDB" id="A0A485KJZ3"/>
<evidence type="ECO:0000256" key="2">
    <source>
        <dbReference type="ARBA" id="ARBA00011003"/>
    </source>
</evidence>
<evidence type="ECO:0000313" key="11">
    <source>
        <dbReference type="EMBL" id="KAF0701174.1"/>
    </source>
</evidence>
<dbReference type="EMBL" id="VJMH01005099">
    <property type="protein sequence ID" value="KAF0701174.1"/>
    <property type="molecule type" value="Genomic_DNA"/>
</dbReference>
<dbReference type="Proteomes" id="UP000332933">
    <property type="component" value="Unassembled WGS sequence"/>
</dbReference>
<dbReference type="GO" id="GO:0005730">
    <property type="term" value="C:nucleolus"/>
    <property type="evidence" value="ECO:0007669"/>
    <property type="project" value="UniProtKB-SubCell"/>
</dbReference>
<keyword evidence="3" id="KW-0698">rRNA processing</keyword>
<comment type="similarity">
    <text evidence="2">Belongs to the Clp1 family. NOL9/GRC3 subfamily.</text>
</comment>
<dbReference type="PANTHER" id="PTHR12755">
    <property type="entry name" value="CLEAVAGE/POLYADENYLATION FACTOR IA SUBUNIT CLP1P"/>
    <property type="match status" value="1"/>
</dbReference>
<protein>
    <submittedName>
        <fullName evidence="12">Aste57867_8325 protein</fullName>
    </submittedName>
</protein>
<gene>
    <name evidence="12" type="primary">Aste57867_8325</name>
    <name evidence="11" type="ORF">As57867_008293</name>
    <name evidence="12" type="ORF">ASTE57867_8325</name>
</gene>
<dbReference type="InterPro" id="IPR057570">
    <property type="entry name" value="NOL9_C"/>
</dbReference>
<evidence type="ECO:0000256" key="7">
    <source>
        <dbReference type="ARBA" id="ARBA00022840"/>
    </source>
</evidence>
<proteinExistence type="inferred from homology"/>
<evidence type="ECO:0000256" key="8">
    <source>
        <dbReference type="ARBA" id="ARBA00023242"/>
    </source>
</evidence>
<dbReference type="GO" id="GO:0000448">
    <property type="term" value="P:cleavage in ITS2 between 5.8S rRNA and LSU-rRNA of tricistronic rRNA transcript (SSU-rRNA, 5.8S rRNA, LSU-rRNA)"/>
    <property type="evidence" value="ECO:0007669"/>
    <property type="project" value="TreeGrafter"/>
</dbReference>
<evidence type="ECO:0000256" key="3">
    <source>
        <dbReference type="ARBA" id="ARBA00022552"/>
    </source>
</evidence>